<dbReference type="GO" id="GO:0016301">
    <property type="term" value="F:kinase activity"/>
    <property type="evidence" value="ECO:0007669"/>
    <property type="project" value="UniProtKB-KW"/>
</dbReference>
<proteinExistence type="inferred from homology"/>
<dbReference type="AlphaFoldDB" id="A0A3D9L0B1"/>
<evidence type="ECO:0000259" key="13">
    <source>
        <dbReference type="Pfam" id="PF01288"/>
    </source>
</evidence>
<organism evidence="14 15">
    <name type="scientific">Marinoscillum furvescens DSM 4134</name>
    <dbReference type="NCBI Taxonomy" id="1122208"/>
    <lineage>
        <taxon>Bacteria</taxon>
        <taxon>Pseudomonadati</taxon>
        <taxon>Bacteroidota</taxon>
        <taxon>Cytophagia</taxon>
        <taxon>Cytophagales</taxon>
        <taxon>Reichenbachiellaceae</taxon>
        <taxon>Marinoscillum</taxon>
    </lineage>
</organism>
<evidence type="ECO:0000313" key="14">
    <source>
        <dbReference type="EMBL" id="RED96617.1"/>
    </source>
</evidence>
<comment type="function">
    <text evidence="10">Catalyzes the transfer of pyrophosphate from adenosine triphosphate (ATP) to 6-hydroxymethyl-7,8-dihydropterin, an enzymatic step in folate biosynthesis pathway.</text>
</comment>
<evidence type="ECO:0000256" key="12">
    <source>
        <dbReference type="ARBA" id="ARBA00033413"/>
    </source>
</evidence>
<dbReference type="GO" id="GO:0005524">
    <property type="term" value="F:ATP binding"/>
    <property type="evidence" value="ECO:0007669"/>
    <property type="project" value="UniProtKB-KW"/>
</dbReference>
<accession>A0A3D9L0B1</accession>
<keyword evidence="5" id="KW-0808">Transferase</keyword>
<comment type="similarity">
    <text evidence="2">Belongs to the HPPK family.</text>
</comment>
<dbReference type="InterPro" id="IPR035907">
    <property type="entry name" value="Hppk_sf"/>
</dbReference>
<comment type="pathway">
    <text evidence="1">Cofactor biosynthesis; tetrahydrofolate biosynthesis; 2-amino-4-hydroxy-6-hydroxymethyl-7,8-dihydropteridine diphosphate from 7,8-dihydroneopterin triphosphate: step 4/4.</text>
</comment>
<dbReference type="GO" id="GO:0046656">
    <property type="term" value="P:folic acid biosynthetic process"/>
    <property type="evidence" value="ECO:0007669"/>
    <property type="project" value="UniProtKB-KW"/>
</dbReference>
<evidence type="ECO:0000256" key="1">
    <source>
        <dbReference type="ARBA" id="ARBA00005051"/>
    </source>
</evidence>
<evidence type="ECO:0000256" key="4">
    <source>
        <dbReference type="ARBA" id="ARBA00016218"/>
    </source>
</evidence>
<feature type="domain" description="7,8-dihydro-6-hydroxymethylpterin-pyrophosphokinase" evidence="13">
    <location>
        <begin position="6"/>
        <end position="131"/>
    </location>
</feature>
<gene>
    <name evidence="14" type="ORF">C7460_11475</name>
</gene>
<dbReference type="OrthoDB" id="9808041at2"/>
<evidence type="ECO:0000256" key="6">
    <source>
        <dbReference type="ARBA" id="ARBA00022741"/>
    </source>
</evidence>
<evidence type="ECO:0000313" key="15">
    <source>
        <dbReference type="Proteomes" id="UP000256779"/>
    </source>
</evidence>
<keyword evidence="8" id="KW-0067">ATP-binding</keyword>
<dbReference type="CDD" id="cd00483">
    <property type="entry name" value="HPPK"/>
    <property type="match status" value="1"/>
</dbReference>
<keyword evidence="9" id="KW-0289">Folate biosynthesis</keyword>
<dbReference type="Proteomes" id="UP000256779">
    <property type="component" value="Unassembled WGS sequence"/>
</dbReference>
<dbReference type="Gene3D" id="3.30.70.560">
    <property type="entry name" value="7,8-Dihydro-6-hydroxymethylpterin-pyrophosphokinase HPPK"/>
    <property type="match status" value="1"/>
</dbReference>
<keyword evidence="15" id="KW-1185">Reference proteome</keyword>
<dbReference type="GO" id="GO:0046654">
    <property type="term" value="P:tetrahydrofolate biosynthetic process"/>
    <property type="evidence" value="ECO:0007669"/>
    <property type="project" value="UniProtKB-UniPathway"/>
</dbReference>
<evidence type="ECO:0000256" key="8">
    <source>
        <dbReference type="ARBA" id="ARBA00022840"/>
    </source>
</evidence>
<evidence type="ECO:0000256" key="7">
    <source>
        <dbReference type="ARBA" id="ARBA00022777"/>
    </source>
</evidence>
<dbReference type="RefSeq" id="WP_115868900.1">
    <property type="nucleotide sequence ID" value="NZ_QREG01000014.1"/>
</dbReference>
<dbReference type="GO" id="GO:0003848">
    <property type="term" value="F:2-amino-4-hydroxy-6-hydroxymethyldihydropteridine diphosphokinase activity"/>
    <property type="evidence" value="ECO:0007669"/>
    <property type="project" value="UniProtKB-EC"/>
</dbReference>
<protein>
    <recommendedName>
        <fullName evidence="4">2-amino-4-hydroxy-6-hydroxymethyldihydropteridine pyrophosphokinase</fullName>
        <ecNumber evidence="3">2.7.6.3</ecNumber>
    </recommendedName>
    <alternativeName>
        <fullName evidence="11">6-hydroxymethyl-7,8-dihydropterin pyrophosphokinase</fullName>
    </alternativeName>
    <alternativeName>
        <fullName evidence="12">7,8-dihydro-6-hydroxymethylpterin-pyrophosphokinase</fullName>
    </alternativeName>
</protein>
<evidence type="ECO:0000256" key="9">
    <source>
        <dbReference type="ARBA" id="ARBA00022909"/>
    </source>
</evidence>
<dbReference type="PANTHER" id="PTHR43071">
    <property type="entry name" value="2-AMINO-4-HYDROXY-6-HYDROXYMETHYLDIHYDROPTERIDINE PYROPHOSPHOKINASE"/>
    <property type="match status" value="1"/>
</dbReference>
<dbReference type="NCBIfam" id="TIGR01498">
    <property type="entry name" value="folK"/>
    <property type="match status" value="1"/>
</dbReference>
<evidence type="ECO:0000256" key="2">
    <source>
        <dbReference type="ARBA" id="ARBA00005810"/>
    </source>
</evidence>
<evidence type="ECO:0000256" key="5">
    <source>
        <dbReference type="ARBA" id="ARBA00022679"/>
    </source>
</evidence>
<keyword evidence="7 14" id="KW-0418">Kinase</keyword>
<dbReference type="EC" id="2.7.6.3" evidence="3"/>
<evidence type="ECO:0000256" key="10">
    <source>
        <dbReference type="ARBA" id="ARBA00029409"/>
    </source>
</evidence>
<reference evidence="14 15" key="1">
    <citation type="submission" date="2018-07" db="EMBL/GenBank/DDBJ databases">
        <title>Genomic Encyclopedia of Type Strains, Phase IV (KMG-IV): sequencing the most valuable type-strain genomes for metagenomic binning, comparative biology and taxonomic classification.</title>
        <authorList>
            <person name="Goeker M."/>
        </authorList>
    </citation>
    <scope>NUCLEOTIDE SEQUENCE [LARGE SCALE GENOMIC DNA]</scope>
    <source>
        <strain evidence="14 15">DSM 4134</strain>
    </source>
</reference>
<dbReference type="EMBL" id="QREG01000014">
    <property type="protein sequence ID" value="RED96617.1"/>
    <property type="molecule type" value="Genomic_DNA"/>
</dbReference>
<comment type="caution">
    <text evidence="14">The sequence shown here is derived from an EMBL/GenBank/DDBJ whole genome shotgun (WGS) entry which is preliminary data.</text>
</comment>
<dbReference type="Pfam" id="PF01288">
    <property type="entry name" value="HPPK"/>
    <property type="match status" value="1"/>
</dbReference>
<evidence type="ECO:0000256" key="11">
    <source>
        <dbReference type="ARBA" id="ARBA00029766"/>
    </source>
</evidence>
<dbReference type="UniPathway" id="UPA00077">
    <property type="reaction ID" value="UER00155"/>
</dbReference>
<evidence type="ECO:0000256" key="3">
    <source>
        <dbReference type="ARBA" id="ARBA00013253"/>
    </source>
</evidence>
<name>A0A3D9L0B1_MARFU</name>
<dbReference type="InterPro" id="IPR000550">
    <property type="entry name" value="Hppk"/>
</dbReference>
<dbReference type="SUPFAM" id="SSF55083">
    <property type="entry name" value="6-hydroxymethyl-7,8-dihydropterin pyrophosphokinase, HPPK"/>
    <property type="match status" value="1"/>
</dbReference>
<keyword evidence="6" id="KW-0547">Nucleotide-binding</keyword>
<sequence>MKGIFLLLGTNMGDRLANLKTARMILESHEMTIVDYSSVYESAPWGDPDQDWFLNMVLRVDTIHEPEKLLGVCLAAEDQMGRKRIKRWGQRIIDIDILYYDNHVMETKELTLPHPGIPMRKFALMPMVEIADKESHPLLNLSQAELLNICPDTLECRATELDIMS</sequence>
<dbReference type="PANTHER" id="PTHR43071:SF1">
    <property type="entry name" value="2-AMINO-4-HYDROXY-6-HYDROXYMETHYLDIHYDROPTERIDINE PYROPHOSPHOKINASE"/>
    <property type="match status" value="1"/>
</dbReference>